<dbReference type="InterPro" id="IPR014043">
    <property type="entry name" value="Acyl_transferase_dom"/>
</dbReference>
<comment type="catalytic activity">
    <reaction evidence="5 6">
        <text>holo-[ACP] + malonyl-CoA = malonyl-[ACP] + CoA</text>
        <dbReference type="Rhea" id="RHEA:41792"/>
        <dbReference type="Rhea" id="RHEA-COMP:9623"/>
        <dbReference type="Rhea" id="RHEA-COMP:9685"/>
        <dbReference type="ChEBI" id="CHEBI:57287"/>
        <dbReference type="ChEBI" id="CHEBI:57384"/>
        <dbReference type="ChEBI" id="CHEBI:64479"/>
        <dbReference type="ChEBI" id="CHEBI:78449"/>
        <dbReference type="EC" id="2.3.1.39"/>
    </reaction>
</comment>
<dbReference type="GO" id="GO:0006633">
    <property type="term" value="P:fatty acid biosynthetic process"/>
    <property type="evidence" value="ECO:0007669"/>
    <property type="project" value="TreeGrafter"/>
</dbReference>
<feature type="domain" description="Malonyl-CoA:ACP transacylase (MAT)" evidence="8">
    <location>
        <begin position="8"/>
        <end position="311"/>
    </location>
</feature>
<keyword evidence="4 6" id="KW-0012">Acyltransferase</keyword>
<accession>A0A2A5CF31</accession>
<protein>
    <recommendedName>
        <fullName evidence="2 6">Malonyl CoA-acyl carrier protein transacylase</fullName>
        <ecNumber evidence="1 6">2.3.1.39</ecNumber>
    </recommendedName>
</protein>
<dbReference type="Gene3D" id="3.30.70.250">
    <property type="entry name" value="Malonyl-CoA ACP transacylase, ACP-binding"/>
    <property type="match status" value="1"/>
</dbReference>
<dbReference type="GO" id="GO:0004314">
    <property type="term" value="F:[acyl-carrier-protein] S-malonyltransferase activity"/>
    <property type="evidence" value="ECO:0007669"/>
    <property type="project" value="UniProtKB-EC"/>
</dbReference>
<dbReference type="Gene3D" id="3.40.366.10">
    <property type="entry name" value="Malonyl-Coenzyme A Acyl Carrier Protein, domain 2"/>
    <property type="match status" value="1"/>
</dbReference>
<dbReference type="AlphaFoldDB" id="A0A2A5CF31"/>
<dbReference type="SMART" id="SM00827">
    <property type="entry name" value="PKS_AT"/>
    <property type="match status" value="1"/>
</dbReference>
<evidence type="ECO:0000256" key="6">
    <source>
        <dbReference type="PIRNR" id="PIRNR000446"/>
    </source>
</evidence>
<dbReference type="Pfam" id="PF00698">
    <property type="entry name" value="Acyl_transf_1"/>
    <property type="match status" value="1"/>
</dbReference>
<dbReference type="SUPFAM" id="SSF52151">
    <property type="entry name" value="FabD/lysophospholipase-like"/>
    <property type="match status" value="1"/>
</dbReference>
<dbReference type="InterPro" id="IPR004410">
    <property type="entry name" value="Malonyl_CoA-ACP_transAc_FabD"/>
</dbReference>
<dbReference type="PANTHER" id="PTHR42681:SF1">
    <property type="entry name" value="MALONYL-COA-ACYL CARRIER PROTEIN TRANSACYLASE, MITOCHONDRIAL"/>
    <property type="match status" value="1"/>
</dbReference>
<dbReference type="GO" id="GO:0005829">
    <property type="term" value="C:cytosol"/>
    <property type="evidence" value="ECO:0007669"/>
    <property type="project" value="TreeGrafter"/>
</dbReference>
<evidence type="ECO:0000256" key="7">
    <source>
        <dbReference type="PIRSR" id="PIRSR000446-1"/>
    </source>
</evidence>
<evidence type="ECO:0000256" key="3">
    <source>
        <dbReference type="ARBA" id="ARBA00022679"/>
    </source>
</evidence>
<dbReference type="InterPro" id="IPR024925">
    <property type="entry name" value="Malonyl_CoA-ACP_transAc"/>
</dbReference>
<dbReference type="PIRSF" id="PIRSF000446">
    <property type="entry name" value="Mct"/>
    <property type="match status" value="1"/>
</dbReference>
<dbReference type="InterPro" id="IPR050858">
    <property type="entry name" value="Mal-CoA-ACP_Trans/PKS_FabD"/>
</dbReference>
<proteinExistence type="inferred from homology"/>
<evidence type="ECO:0000256" key="5">
    <source>
        <dbReference type="ARBA" id="ARBA00048462"/>
    </source>
</evidence>
<dbReference type="InterPro" id="IPR001227">
    <property type="entry name" value="Ac_transferase_dom_sf"/>
</dbReference>
<evidence type="ECO:0000259" key="8">
    <source>
        <dbReference type="SMART" id="SM00827"/>
    </source>
</evidence>
<dbReference type="Proteomes" id="UP000228987">
    <property type="component" value="Unassembled WGS sequence"/>
</dbReference>
<gene>
    <name evidence="9" type="primary">fabD</name>
    <name evidence="9" type="ORF">COA71_05835</name>
</gene>
<name>A0A2A5CF31_9GAMM</name>
<feature type="active site" evidence="7">
    <location>
        <position position="202"/>
    </location>
</feature>
<comment type="caution">
    <text evidence="9">The sequence shown here is derived from an EMBL/GenBank/DDBJ whole genome shotgun (WGS) entry which is preliminary data.</text>
</comment>
<keyword evidence="3 6" id="KW-0808">Transferase</keyword>
<comment type="similarity">
    <text evidence="6">Belongs to the fabD family.</text>
</comment>
<evidence type="ECO:0000256" key="4">
    <source>
        <dbReference type="ARBA" id="ARBA00023315"/>
    </source>
</evidence>
<organism evidence="9 10">
    <name type="scientific">SAR86 cluster bacterium</name>
    <dbReference type="NCBI Taxonomy" id="2030880"/>
    <lineage>
        <taxon>Bacteria</taxon>
        <taxon>Pseudomonadati</taxon>
        <taxon>Pseudomonadota</taxon>
        <taxon>Gammaproteobacteria</taxon>
        <taxon>SAR86 cluster</taxon>
    </lineage>
</organism>
<feature type="active site" evidence="7">
    <location>
        <position position="93"/>
    </location>
</feature>
<dbReference type="InterPro" id="IPR016035">
    <property type="entry name" value="Acyl_Trfase/lysoPLipase"/>
</dbReference>
<dbReference type="SUPFAM" id="SSF55048">
    <property type="entry name" value="Probable ACP-binding domain of malonyl-CoA ACP transacylase"/>
    <property type="match status" value="1"/>
</dbReference>
<dbReference type="NCBIfam" id="TIGR00128">
    <property type="entry name" value="fabD"/>
    <property type="match status" value="1"/>
</dbReference>
<reference evidence="10" key="1">
    <citation type="submission" date="2017-08" db="EMBL/GenBank/DDBJ databases">
        <title>A dynamic microbial community with high functional redundancy inhabits the cold, oxic subseafloor aquifer.</title>
        <authorList>
            <person name="Tully B.J."/>
            <person name="Wheat C.G."/>
            <person name="Glazer B.T."/>
            <person name="Huber J.A."/>
        </authorList>
    </citation>
    <scope>NUCLEOTIDE SEQUENCE [LARGE SCALE GENOMIC DNA]</scope>
</reference>
<dbReference type="EMBL" id="NVWI01000003">
    <property type="protein sequence ID" value="PCJ42111.1"/>
    <property type="molecule type" value="Genomic_DNA"/>
</dbReference>
<evidence type="ECO:0000256" key="2">
    <source>
        <dbReference type="ARBA" id="ARBA00018953"/>
    </source>
</evidence>
<dbReference type="FunFam" id="3.30.70.250:FF:000001">
    <property type="entry name" value="Malonyl CoA-acyl carrier protein transacylase"/>
    <property type="match status" value="1"/>
</dbReference>
<evidence type="ECO:0000256" key="1">
    <source>
        <dbReference type="ARBA" id="ARBA00013258"/>
    </source>
</evidence>
<sequence>MQQDLAFIFPGQGSQKEGMLAELATEHTSIQATFNEASEILGYDLWSLCQSDPENKLSLTHITQPAILTASVALWRLWLEQGGYKPGLMAGHSLGEYSALVCGGILAFEDAVMLVQKRGEFMQSAVPVGIGTMAAIVGLADADVIAACEEAAQGEVVGAVNFNSPGQVVIAGHVDAVNRAIESCKAKGAKRALPLPVSAPFHSALMQPAADRFAEVLNDISLSAPRIPVLQNYSLALTADDTNAIKESLIKQIYSPVPWVETINRFAQQGVERVIEIGPGRVLSGLNKRIAPEMKILTVNDSANLAAALKN</sequence>
<evidence type="ECO:0000313" key="10">
    <source>
        <dbReference type="Proteomes" id="UP000228987"/>
    </source>
</evidence>
<evidence type="ECO:0000313" key="9">
    <source>
        <dbReference type="EMBL" id="PCJ42111.1"/>
    </source>
</evidence>
<dbReference type="EC" id="2.3.1.39" evidence="1 6"/>
<dbReference type="InterPro" id="IPR016036">
    <property type="entry name" value="Malonyl_transacylase_ACP-bd"/>
</dbReference>
<dbReference type="PANTHER" id="PTHR42681">
    <property type="entry name" value="MALONYL-COA-ACYL CARRIER PROTEIN TRANSACYLASE, MITOCHONDRIAL"/>
    <property type="match status" value="1"/>
</dbReference>